<comment type="function">
    <text evidence="4">Metallothioneins have a high content of cysteine residues that bind various heavy metals.</text>
</comment>
<dbReference type="InterPro" id="IPR000347">
    <property type="entry name" value="Metalthion_15p"/>
</dbReference>
<sequence>MSSCGNANCSCGSSCSCGSGCRCGKRIMDIESSIYEETMPELAMGVERTGGTMVFHAVSTIMHGSDCRGLLVLLC</sequence>
<evidence type="ECO:0000256" key="1">
    <source>
        <dbReference type="ARBA" id="ARBA00005802"/>
    </source>
</evidence>
<gene>
    <name evidence="5" type="ORF">KP509_28G058800</name>
</gene>
<organism evidence="5 6">
    <name type="scientific">Ceratopteris richardii</name>
    <name type="common">Triangle waterfern</name>
    <dbReference type="NCBI Taxonomy" id="49495"/>
    <lineage>
        <taxon>Eukaryota</taxon>
        <taxon>Viridiplantae</taxon>
        <taxon>Streptophyta</taxon>
        <taxon>Embryophyta</taxon>
        <taxon>Tracheophyta</taxon>
        <taxon>Polypodiopsida</taxon>
        <taxon>Polypodiidae</taxon>
        <taxon>Polypodiales</taxon>
        <taxon>Pteridineae</taxon>
        <taxon>Pteridaceae</taxon>
        <taxon>Parkerioideae</taxon>
        <taxon>Ceratopteris</taxon>
    </lineage>
</organism>
<proteinExistence type="inferred from homology"/>
<name>A0A8T2RCI0_CERRI</name>
<evidence type="ECO:0000256" key="4">
    <source>
        <dbReference type="RuleBase" id="RU369052"/>
    </source>
</evidence>
<dbReference type="EMBL" id="CM035433">
    <property type="protein sequence ID" value="KAH7294156.1"/>
    <property type="molecule type" value="Genomic_DNA"/>
</dbReference>
<dbReference type="Pfam" id="PF01439">
    <property type="entry name" value="Metallothio_2"/>
    <property type="match status" value="1"/>
</dbReference>
<dbReference type="AlphaFoldDB" id="A0A8T2RCI0"/>
<evidence type="ECO:0000313" key="5">
    <source>
        <dbReference type="EMBL" id="KAH7294156.1"/>
    </source>
</evidence>
<evidence type="ECO:0000256" key="3">
    <source>
        <dbReference type="ARBA" id="ARBA00022851"/>
    </source>
</evidence>
<comment type="similarity">
    <text evidence="1 4">Belongs to the metallothionein superfamily. Type 15 family.</text>
</comment>
<dbReference type="Proteomes" id="UP000825935">
    <property type="component" value="Chromosome 28"/>
</dbReference>
<dbReference type="GO" id="GO:0046872">
    <property type="term" value="F:metal ion binding"/>
    <property type="evidence" value="ECO:0007669"/>
    <property type="project" value="UniProtKB-UniRule"/>
</dbReference>
<comment type="caution">
    <text evidence="5">The sequence shown here is derived from an EMBL/GenBank/DDBJ whole genome shotgun (WGS) entry which is preliminary data.</text>
</comment>
<protein>
    <recommendedName>
        <fullName evidence="4">Metallothionein-like protein</fullName>
    </recommendedName>
</protein>
<evidence type="ECO:0000256" key="2">
    <source>
        <dbReference type="ARBA" id="ARBA00022723"/>
    </source>
</evidence>
<reference evidence="5" key="1">
    <citation type="submission" date="2021-08" db="EMBL/GenBank/DDBJ databases">
        <title>WGS assembly of Ceratopteris richardii.</title>
        <authorList>
            <person name="Marchant D.B."/>
            <person name="Chen G."/>
            <person name="Jenkins J."/>
            <person name="Shu S."/>
            <person name="Leebens-Mack J."/>
            <person name="Grimwood J."/>
            <person name="Schmutz J."/>
            <person name="Soltis P."/>
            <person name="Soltis D."/>
            <person name="Chen Z.-H."/>
        </authorList>
    </citation>
    <scope>NUCLEOTIDE SEQUENCE</scope>
    <source>
        <strain evidence="5">Whitten #5841</strain>
        <tissue evidence="5">Leaf</tissue>
    </source>
</reference>
<keyword evidence="3 4" id="KW-0480">Metal-thiolate cluster</keyword>
<evidence type="ECO:0000313" key="6">
    <source>
        <dbReference type="Proteomes" id="UP000825935"/>
    </source>
</evidence>
<keyword evidence="6" id="KW-1185">Reference proteome</keyword>
<accession>A0A8T2RCI0</accession>
<keyword evidence="2 4" id="KW-0479">Metal-binding</keyword>